<proteinExistence type="predicted"/>
<name>A0ABX8SIQ8_9ACTN</name>
<dbReference type="InterPro" id="IPR003208">
    <property type="entry name" value="Dehydtase/Dehydtase_re"/>
</dbReference>
<evidence type="ECO:0000313" key="1">
    <source>
        <dbReference type="EMBL" id="QXT63267.1"/>
    </source>
</evidence>
<protein>
    <submittedName>
        <fullName evidence="1">Glycerol dehydratase reactivase beta/small subunit family protein</fullName>
    </submittedName>
</protein>
<sequence>MTKKPEPPAILCHVNARVPDPALTSLLLGIEEEGVPVEVHRFDELNPLTLAHEAAVASRLGIGLGVSLDYVVTTTEKLDEGRPYIAQFLGECPEQDRVIGSNAARIVKRIPLRSAPERNH</sequence>
<accession>A0ABX8SIQ8</accession>
<gene>
    <name evidence="1" type="ORF">KDB89_01915</name>
</gene>
<keyword evidence="2" id="KW-1185">Reference proteome</keyword>
<evidence type="ECO:0000313" key="2">
    <source>
        <dbReference type="Proteomes" id="UP000824504"/>
    </source>
</evidence>
<dbReference type="EMBL" id="CP079216">
    <property type="protein sequence ID" value="QXT63267.1"/>
    <property type="molecule type" value="Genomic_DNA"/>
</dbReference>
<organism evidence="1 2">
    <name type="scientific">Tessaracoccus palaemonis</name>
    <dbReference type="NCBI Taxonomy" id="2829499"/>
    <lineage>
        <taxon>Bacteria</taxon>
        <taxon>Bacillati</taxon>
        <taxon>Actinomycetota</taxon>
        <taxon>Actinomycetes</taxon>
        <taxon>Propionibacteriales</taxon>
        <taxon>Propionibacteriaceae</taxon>
        <taxon>Tessaracoccus</taxon>
    </lineage>
</organism>
<reference evidence="1 2" key="1">
    <citation type="submission" date="2021-07" db="EMBL/GenBank/DDBJ databases">
        <title>complete genome sequencing of Tessaracoccus sp.J1M15.</title>
        <authorList>
            <person name="Bae J.-W."/>
            <person name="Kim D.-y."/>
        </authorList>
    </citation>
    <scope>NUCLEOTIDE SEQUENCE [LARGE SCALE GENOMIC DNA]</scope>
    <source>
        <strain evidence="1 2">J1M15</strain>
    </source>
</reference>
<dbReference type="Proteomes" id="UP000824504">
    <property type="component" value="Chromosome"/>
</dbReference>
<dbReference type="Pfam" id="PF02288">
    <property type="entry name" value="Dehydratase_MU"/>
    <property type="match status" value="1"/>
</dbReference>
<dbReference type="RefSeq" id="WP_219082996.1">
    <property type="nucleotide sequence ID" value="NZ_CP079216.1"/>
</dbReference>